<accession>A0A549T6V6</accession>
<evidence type="ECO:0000313" key="1">
    <source>
        <dbReference type="EMBL" id="TRL37580.1"/>
    </source>
</evidence>
<organism evidence="1 2">
    <name type="scientific">Methylosinus sporium</name>
    <dbReference type="NCBI Taxonomy" id="428"/>
    <lineage>
        <taxon>Bacteria</taxon>
        <taxon>Pseudomonadati</taxon>
        <taxon>Pseudomonadota</taxon>
        <taxon>Alphaproteobacteria</taxon>
        <taxon>Hyphomicrobiales</taxon>
        <taxon>Methylocystaceae</taxon>
        <taxon>Methylosinus</taxon>
    </lineage>
</organism>
<gene>
    <name evidence="1" type="ORF">FM996_02130</name>
</gene>
<protein>
    <submittedName>
        <fullName evidence="1">Uncharacterized protein</fullName>
    </submittedName>
</protein>
<proteinExistence type="predicted"/>
<comment type="caution">
    <text evidence="1">The sequence shown here is derived from an EMBL/GenBank/DDBJ whole genome shotgun (WGS) entry which is preliminary data.</text>
</comment>
<sequence length="77" mass="9178">MHFFKVHMRTLAYVCVTAIMAIDSLIEITLRIQIPESFEFWLHHLKTFLESMHAAEETLKLWEMFAVWIKIVAIPIF</sequence>
<dbReference type="RefSeq" id="WP_142861624.1">
    <property type="nucleotide sequence ID" value="NZ_VJMF01000010.1"/>
</dbReference>
<name>A0A549T6V6_METSR</name>
<evidence type="ECO:0000313" key="2">
    <source>
        <dbReference type="Proteomes" id="UP000316781"/>
    </source>
</evidence>
<reference evidence="1 2" key="1">
    <citation type="submission" date="2019-07" db="EMBL/GenBank/DDBJ databases">
        <title>Ln-dependent methylotrophs.</title>
        <authorList>
            <person name="Tani A."/>
        </authorList>
    </citation>
    <scope>NUCLEOTIDE SEQUENCE [LARGE SCALE GENOMIC DNA]</scope>
    <source>
        <strain evidence="1 2">SM89A</strain>
    </source>
</reference>
<dbReference type="Proteomes" id="UP000316781">
    <property type="component" value="Unassembled WGS sequence"/>
</dbReference>
<dbReference type="EMBL" id="VJMF01000010">
    <property type="protein sequence ID" value="TRL37580.1"/>
    <property type="molecule type" value="Genomic_DNA"/>
</dbReference>
<dbReference type="AlphaFoldDB" id="A0A549T6V6"/>